<evidence type="ECO:0000313" key="1">
    <source>
        <dbReference type="EMBL" id="TMX75128.1"/>
    </source>
</evidence>
<name>A0ACD3T102_PHODM</name>
<sequence length="661" mass="75665">MILASLVLAQSVAAQPCPECWLRDDSRTNPKVISYLVDQNETTQQYLESLTEFQAKLQSEWQDRLIKKAKKPWITIGRDQYKLEDFGYGQLITRAYGNNEEQVIVDFNHRAKNYKYYRFGSWKINSNKKYIAITENIKGDDNYRIAVIDQDTGKDFLLTESKYSTSIEWLSDDQLLIIENEAVTYRPYKAKIFNLRTNGFKDIYIEKNKSWLISSYLTSDKTNIVLQSNNDNSSEQYLISTLNFSSDKPDIKLIKKRKNNFEYYVDSIHKRPFVKSNRDGQFDIYEIMDDGSWEKRVTPDGEIEKWLLFSDNLVLQLNKEGRTYLSNYTLSGDLIFKYELSLGASVGWLSHNTDPDSVNINIRTMGLKQPPAWQKIDIKTGNVVENRTDVYRNFSSKDYIATQIHVKNGGIDVPVSLIYRKDRLTDTSPVILYGYGAYGVTMRPYFMPQIISLVDRGAIYAIAHVRGGGFLGEKWHKMGMGINKNKGIDDFIAVAQTMKQYPLSITKINRDILAMGSSAGGTLVAAAINKKPSLFKAAVLQVPFVDVLASMLDRSLPLTEQQYSEWGDPRISIQREIMANYSPFDNVTAKPYPALLVRTGLYDSRVPYWEAAKYILRVKNKSTDNKPYLLSTDLNSGHNSNHSLTNQAMDYAFLLSQTTNK</sequence>
<dbReference type="EMBL" id="PZOJ01000089">
    <property type="protein sequence ID" value="TMX75128.1"/>
    <property type="molecule type" value="Genomic_DNA"/>
</dbReference>
<comment type="caution">
    <text evidence="1">The sequence shown here is derived from an EMBL/GenBank/DDBJ whole genome shotgun (WGS) entry which is preliminary data.</text>
</comment>
<keyword evidence="2" id="KW-1185">Reference proteome</keyword>
<protein>
    <submittedName>
        <fullName evidence="1">S9 family peptidase</fullName>
    </submittedName>
</protein>
<accession>A0ACD3T102</accession>
<dbReference type="Proteomes" id="UP000718715">
    <property type="component" value="Unassembled WGS sequence"/>
</dbReference>
<proteinExistence type="predicted"/>
<evidence type="ECO:0000313" key="2">
    <source>
        <dbReference type="Proteomes" id="UP000718715"/>
    </source>
</evidence>
<reference evidence="1" key="1">
    <citation type="submission" date="2018-03" db="EMBL/GenBank/DDBJ databases">
        <title>Genomic characterization of a polymicrobial infection associated with a disease outbreak in Pacific white shrimp (Litopenaeus vannamei).</title>
        <authorList>
            <person name="Turner J.W."/>
            <person name="Bachand P.T."/>
            <person name="Tallman J."/>
            <person name="Elledge N.C."/>
            <person name="Pinnell L.J."/>
            <person name="Laughlin R.C."/>
            <person name="Zimba P.V."/>
        </authorList>
    </citation>
    <scope>NUCLEOTIDE SEQUENCE</scope>
    <source>
        <strain evidence="1">Hep-2b-22</strain>
    </source>
</reference>
<gene>
    <name evidence="1" type="ORF">DA092_10610</name>
</gene>
<organism evidence="1 2">
    <name type="scientific">Photobacterium damselae</name>
    <dbReference type="NCBI Taxonomy" id="38293"/>
    <lineage>
        <taxon>Bacteria</taxon>
        <taxon>Pseudomonadati</taxon>
        <taxon>Pseudomonadota</taxon>
        <taxon>Gammaproteobacteria</taxon>
        <taxon>Vibrionales</taxon>
        <taxon>Vibrionaceae</taxon>
        <taxon>Photobacterium</taxon>
    </lineage>
</organism>